<feature type="compositionally biased region" description="Acidic residues" evidence="6">
    <location>
        <begin position="330"/>
        <end position="343"/>
    </location>
</feature>
<evidence type="ECO:0000256" key="3">
    <source>
        <dbReference type="ARBA" id="ARBA00022801"/>
    </source>
</evidence>
<evidence type="ECO:0000256" key="6">
    <source>
        <dbReference type="SAM" id="MobiDB-lite"/>
    </source>
</evidence>
<protein>
    <recommendedName>
        <fullName evidence="5">GPN-loop GTPase 2</fullName>
    </recommendedName>
</protein>
<keyword evidence="2 5" id="KW-0547">Nucleotide-binding</keyword>
<dbReference type="Pfam" id="PF03029">
    <property type="entry name" value="ATP_bind_1"/>
    <property type="match status" value="1"/>
</dbReference>
<reference evidence="7" key="1">
    <citation type="submission" date="2023-01" db="EMBL/GenBank/DDBJ databases">
        <title>The chitinases involved in constricting ring structure development in the nematode-trapping fungus Drechslerella dactyloides.</title>
        <authorList>
            <person name="Wang R."/>
            <person name="Zhang L."/>
            <person name="Tang P."/>
            <person name="Li S."/>
            <person name="Liang L."/>
        </authorList>
    </citation>
    <scope>NUCLEOTIDE SEQUENCE</scope>
    <source>
        <strain evidence="7">YMF1.00031</strain>
    </source>
</reference>
<dbReference type="GO" id="GO:0005525">
    <property type="term" value="F:GTP binding"/>
    <property type="evidence" value="ECO:0007669"/>
    <property type="project" value="UniProtKB-KW"/>
</dbReference>
<dbReference type="InterPro" id="IPR027417">
    <property type="entry name" value="P-loop_NTPase"/>
</dbReference>
<sequence length="369" mass="41321">MPFAQLTAFKLVIGPPGSGKSTYCAGMHQFMSAIGRKSQIVNLDPANDATPYPCALDVRKLVTLDEVMEDHGLGPNGGVVYALEELEENVEWLEEALVGFGEDYILFDCPGQVELFTHHNSLRNIFTRLEKLGYRLVVVHLLDSHHLASPSQYISILLTALRSMLLLSLPHINVLTKMDLLRSHGPLPFNLDFYTDAQDLPRLLPHVLASEQGGDRFAKLNEAICELVDSFGLVGFETLAVEDKASMTHLLQTIDRAGGYAFGSAEGAGDSIWTVAMRERWGEAVGGVMDVQERWVDARDEYDAFEREREERLQREREKEWRRKRREEGEYVESESEDEDEEAPVGGNGEGKIDKKADAKGEAVDIVER</sequence>
<accession>A0AAD6IUT1</accession>
<dbReference type="FunFam" id="3.40.50.300:FF:000338">
    <property type="entry name" value="GPN-loop GTPase 2"/>
    <property type="match status" value="1"/>
</dbReference>
<comment type="subunit">
    <text evidence="5">Binds to RNA polymerase II (RNAPII).</text>
</comment>
<dbReference type="PANTHER" id="PTHR21231:SF3">
    <property type="entry name" value="GPN-LOOP GTPASE 2"/>
    <property type="match status" value="1"/>
</dbReference>
<dbReference type="EMBL" id="JAQGDS010000008">
    <property type="protein sequence ID" value="KAJ6258737.1"/>
    <property type="molecule type" value="Genomic_DNA"/>
</dbReference>
<keyword evidence="4 5" id="KW-0342">GTP-binding</keyword>
<comment type="caution">
    <text evidence="7">The sequence shown here is derived from an EMBL/GenBank/DDBJ whole genome shotgun (WGS) entry which is preliminary data.</text>
</comment>
<evidence type="ECO:0000256" key="4">
    <source>
        <dbReference type="ARBA" id="ARBA00023134"/>
    </source>
</evidence>
<evidence type="ECO:0000256" key="1">
    <source>
        <dbReference type="ARBA" id="ARBA00005290"/>
    </source>
</evidence>
<dbReference type="PANTHER" id="PTHR21231">
    <property type="entry name" value="XPA-BINDING PROTEIN 1-RELATED"/>
    <property type="match status" value="1"/>
</dbReference>
<organism evidence="7 8">
    <name type="scientific">Drechslerella dactyloides</name>
    <name type="common">Nematode-trapping fungus</name>
    <name type="synonym">Arthrobotrys dactyloides</name>
    <dbReference type="NCBI Taxonomy" id="74499"/>
    <lineage>
        <taxon>Eukaryota</taxon>
        <taxon>Fungi</taxon>
        <taxon>Dikarya</taxon>
        <taxon>Ascomycota</taxon>
        <taxon>Pezizomycotina</taxon>
        <taxon>Orbiliomycetes</taxon>
        <taxon>Orbiliales</taxon>
        <taxon>Orbiliaceae</taxon>
        <taxon>Drechslerella</taxon>
    </lineage>
</organism>
<dbReference type="CDD" id="cd17871">
    <property type="entry name" value="GPN2"/>
    <property type="match status" value="1"/>
</dbReference>
<keyword evidence="8" id="KW-1185">Reference proteome</keyword>
<feature type="compositionally biased region" description="Basic and acidic residues" evidence="6">
    <location>
        <begin position="308"/>
        <end position="329"/>
    </location>
</feature>
<comment type="similarity">
    <text evidence="1 5">Belongs to the GPN-loop GTPase family.</text>
</comment>
<dbReference type="AlphaFoldDB" id="A0AAD6IUT1"/>
<dbReference type="GO" id="GO:0003924">
    <property type="term" value="F:GTPase activity"/>
    <property type="evidence" value="ECO:0007669"/>
    <property type="project" value="TreeGrafter"/>
</dbReference>
<evidence type="ECO:0000256" key="2">
    <source>
        <dbReference type="ARBA" id="ARBA00022741"/>
    </source>
</evidence>
<evidence type="ECO:0000313" key="8">
    <source>
        <dbReference type="Proteomes" id="UP001221413"/>
    </source>
</evidence>
<dbReference type="InterPro" id="IPR030231">
    <property type="entry name" value="Gpn2"/>
</dbReference>
<dbReference type="GO" id="GO:0005737">
    <property type="term" value="C:cytoplasm"/>
    <property type="evidence" value="ECO:0007669"/>
    <property type="project" value="TreeGrafter"/>
</dbReference>
<comment type="function">
    <text evidence="5">Small GTPase required for proper localization of RNA polymerase II and III (RNAPII and RNAPIII). May act at an RNAP assembly step prior to nuclear import.</text>
</comment>
<gene>
    <name evidence="7" type="ORF">Dda_6789</name>
</gene>
<dbReference type="Gene3D" id="3.40.50.300">
    <property type="entry name" value="P-loop containing nucleotide triphosphate hydrolases"/>
    <property type="match status" value="1"/>
</dbReference>
<feature type="region of interest" description="Disordered" evidence="6">
    <location>
        <begin position="308"/>
        <end position="369"/>
    </location>
</feature>
<name>A0AAD6IUT1_DREDA</name>
<dbReference type="InterPro" id="IPR004130">
    <property type="entry name" value="Gpn"/>
</dbReference>
<dbReference type="Proteomes" id="UP001221413">
    <property type="component" value="Unassembled WGS sequence"/>
</dbReference>
<evidence type="ECO:0000256" key="5">
    <source>
        <dbReference type="RuleBase" id="RU365059"/>
    </source>
</evidence>
<keyword evidence="3 5" id="KW-0378">Hydrolase</keyword>
<feature type="compositionally biased region" description="Basic and acidic residues" evidence="6">
    <location>
        <begin position="351"/>
        <end position="369"/>
    </location>
</feature>
<proteinExistence type="inferred from homology"/>
<dbReference type="SUPFAM" id="SSF52540">
    <property type="entry name" value="P-loop containing nucleoside triphosphate hydrolases"/>
    <property type="match status" value="1"/>
</dbReference>
<evidence type="ECO:0000313" key="7">
    <source>
        <dbReference type="EMBL" id="KAJ6258737.1"/>
    </source>
</evidence>